<keyword evidence="10" id="KW-0804">Transcription</keyword>
<dbReference type="Gene3D" id="1.10.10.10">
    <property type="entry name" value="Winged helix-like DNA-binding domain superfamily/Winged helix DNA-binding domain"/>
    <property type="match status" value="1"/>
</dbReference>
<evidence type="ECO:0000256" key="6">
    <source>
        <dbReference type="ARBA" id="ARBA00023004"/>
    </source>
</evidence>
<dbReference type="Pfam" id="PF04023">
    <property type="entry name" value="FeoA"/>
    <property type="match status" value="1"/>
</dbReference>
<comment type="subunit">
    <text evidence="3">Homodimer.</text>
</comment>
<dbReference type="HOGENOM" id="CLU_069532_0_2_11"/>
<evidence type="ECO:0000256" key="4">
    <source>
        <dbReference type="ARBA" id="ARBA00022490"/>
    </source>
</evidence>
<dbReference type="InterPro" id="IPR022687">
    <property type="entry name" value="HTH_DTXR"/>
</dbReference>
<dbReference type="InterPro" id="IPR036388">
    <property type="entry name" value="WH-like_DNA-bd_sf"/>
</dbReference>
<comment type="similarity">
    <text evidence="2">Belongs to the DtxR/MntR family.</text>
</comment>
<dbReference type="KEGG" id="bfa:Bfae_31300"/>
<dbReference type="SMART" id="SM00899">
    <property type="entry name" value="FeoA"/>
    <property type="match status" value="1"/>
</dbReference>
<organism evidence="14 15">
    <name type="scientific">Brachybacterium faecium (strain ATCC 43885 / DSM 4810 / JCM 11609 / LMG 19847 / NBRC 14762 / NCIMB 9860 / 6-10)</name>
    <dbReference type="NCBI Taxonomy" id="446465"/>
    <lineage>
        <taxon>Bacteria</taxon>
        <taxon>Bacillati</taxon>
        <taxon>Actinomycetota</taxon>
        <taxon>Actinomycetes</taxon>
        <taxon>Micrococcales</taxon>
        <taxon>Dermabacteraceae</taxon>
        <taxon>Brachybacterium</taxon>
    </lineage>
</organism>
<evidence type="ECO:0000256" key="8">
    <source>
        <dbReference type="ARBA" id="ARBA00023125"/>
    </source>
</evidence>
<dbReference type="InterPro" id="IPR050536">
    <property type="entry name" value="DtxR_MntR_Metal-Reg"/>
</dbReference>
<dbReference type="EMBL" id="CP001643">
    <property type="protein sequence ID" value="ACU86890.1"/>
    <property type="molecule type" value="Genomic_DNA"/>
</dbReference>
<dbReference type="GO" id="GO:0003677">
    <property type="term" value="F:DNA binding"/>
    <property type="evidence" value="ECO:0007669"/>
    <property type="project" value="UniProtKB-KW"/>
</dbReference>
<evidence type="ECO:0000256" key="10">
    <source>
        <dbReference type="ARBA" id="ARBA00023163"/>
    </source>
</evidence>
<dbReference type="SUPFAM" id="SSF50037">
    <property type="entry name" value="C-terminal domain of transcriptional repressors"/>
    <property type="match status" value="1"/>
</dbReference>
<dbReference type="InterPro" id="IPR022689">
    <property type="entry name" value="Iron_dep_repressor"/>
</dbReference>
<keyword evidence="5" id="KW-0678">Repressor</keyword>
<dbReference type="STRING" id="446465.Bfae_31300"/>
<dbReference type="OrthoDB" id="9791355at2"/>
<dbReference type="PANTHER" id="PTHR33238:SF11">
    <property type="entry name" value="TRANSCRIPTIONAL REGULATOR MNTR"/>
    <property type="match status" value="1"/>
</dbReference>
<evidence type="ECO:0000256" key="5">
    <source>
        <dbReference type="ARBA" id="ARBA00022491"/>
    </source>
</evidence>
<keyword evidence="7" id="KW-0805">Transcription regulation</keyword>
<evidence type="ECO:0000313" key="14">
    <source>
        <dbReference type="EMBL" id="ACU86890.1"/>
    </source>
</evidence>
<dbReference type="Gene3D" id="1.10.60.10">
    <property type="entry name" value="Iron dependent repressor, metal binding and dimerisation domain"/>
    <property type="match status" value="1"/>
</dbReference>
<dbReference type="SMART" id="SM00529">
    <property type="entry name" value="HTH_DTXR"/>
    <property type="match status" value="1"/>
</dbReference>
<evidence type="ECO:0000256" key="9">
    <source>
        <dbReference type="ARBA" id="ARBA00023159"/>
    </source>
</evidence>
<evidence type="ECO:0000256" key="3">
    <source>
        <dbReference type="ARBA" id="ARBA00011738"/>
    </source>
</evidence>
<evidence type="ECO:0000256" key="7">
    <source>
        <dbReference type="ARBA" id="ARBA00023015"/>
    </source>
</evidence>
<evidence type="ECO:0000256" key="12">
    <source>
        <dbReference type="ARBA" id="ARBA00032593"/>
    </source>
</evidence>
<sequence length="234" mass="25200">MSVSELSMSTQNYLKAIWSLGEWSTDPVTTSALAARVGVRLSTVSDALRKLTEQGLLEHTPYGAITLSEQGRTHALAMVRRHRLIETFLVEVLDYSWDQVHDEAEHLEHAVSDFLVERMDQHLGHPSRDPHGDPIPAADGSVERPDAVLLSELPAGSTVRVERISDADPQLLTFFAERGIGMGTVLDVRPGTPFSDAVEVAVSGAQESLTLGRSATGAVWVTLAPGSPSGADAR</sequence>
<reference evidence="14 15" key="1">
    <citation type="journal article" date="2009" name="Stand. Genomic Sci.">
        <title>Complete genome sequence of Brachybacterium faecium type strain (Schefferle 6-10).</title>
        <authorList>
            <person name="Lapidus A."/>
            <person name="Pukall R."/>
            <person name="Labuttii K."/>
            <person name="Copeland A."/>
            <person name="Del Rio T.G."/>
            <person name="Nolan M."/>
            <person name="Chen F."/>
            <person name="Lucas S."/>
            <person name="Tice H."/>
            <person name="Cheng J.F."/>
            <person name="Bruce D."/>
            <person name="Goodwin L."/>
            <person name="Pitluck S."/>
            <person name="Rohde M."/>
            <person name="Goker M."/>
            <person name="Pati A."/>
            <person name="Ivanova N."/>
            <person name="Mavrommatis K."/>
            <person name="Chen A."/>
            <person name="Palaniappan K."/>
            <person name="D'haeseleer P."/>
            <person name="Chain P."/>
            <person name="Bristow J."/>
            <person name="Eisen J.A."/>
            <person name="Markowitz V."/>
            <person name="Hugenholtz P."/>
            <person name="Kyrpides N.C."/>
            <person name="Klenk H.P."/>
        </authorList>
    </citation>
    <scope>NUCLEOTIDE SEQUENCE [LARGE SCALE GENOMIC DNA]</scope>
    <source>
        <strain evidence="15">ATCC 43885 / DSM 4810 / JCM 11609 / LMG 19847 / NBRC 14762 / NCIMB 9860 / 6-10</strain>
    </source>
</reference>
<dbReference type="GO" id="GO:0003700">
    <property type="term" value="F:DNA-binding transcription factor activity"/>
    <property type="evidence" value="ECO:0007669"/>
    <property type="project" value="InterPro"/>
</dbReference>
<dbReference type="Pfam" id="PF01325">
    <property type="entry name" value="Fe_dep_repress"/>
    <property type="match status" value="1"/>
</dbReference>
<evidence type="ECO:0000259" key="13">
    <source>
        <dbReference type="PROSITE" id="PS50944"/>
    </source>
</evidence>
<dbReference type="InterPro" id="IPR036390">
    <property type="entry name" value="WH_DNA-bd_sf"/>
</dbReference>
<proteinExistence type="inferred from homology"/>
<gene>
    <name evidence="14" type="ordered locus">Bfae_31300</name>
</gene>
<dbReference type="GO" id="GO:0046914">
    <property type="term" value="F:transition metal ion binding"/>
    <property type="evidence" value="ECO:0007669"/>
    <property type="project" value="InterPro"/>
</dbReference>
<keyword evidence="6" id="KW-0408">Iron</keyword>
<keyword evidence="9" id="KW-0010">Activator</keyword>
<keyword evidence="11" id="KW-0464">Manganese</keyword>
<dbReference type="GO" id="GO:0005737">
    <property type="term" value="C:cytoplasm"/>
    <property type="evidence" value="ECO:0007669"/>
    <property type="project" value="UniProtKB-SubCell"/>
</dbReference>
<name>C7MB03_BRAFD</name>
<dbReference type="InterPro" id="IPR001367">
    <property type="entry name" value="Fe_dep_repressor"/>
</dbReference>
<dbReference type="PATRIC" id="fig|446465.5.peg.3097"/>
<dbReference type="GO" id="GO:0045892">
    <property type="term" value="P:negative regulation of DNA-templated transcription"/>
    <property type="evidence" value="ECO:0007669"/>
    <property type="project" value="TreeGrafter"/>
</dbReference>
<accession>C7MB03</accession>
<evidence type="ECO:0000256" key="1">
    <source>
        <dbReference type="ARBA" id="ARBA00004496"/>
    </source>
</evidence>
<comment type="subcellular location">
    <subcellularLocation>
        <location evidence="1">Cytoplasm</location>
    </subcellularLocation>
</comment>
<feature type="domain" description="HTH dtxR-type" evidence="13">
    <location>
        <begin position="1"/>
        <end position="68"/>
    </location>
</feature>
<keyword evidence="4" id="KW-0963">Cytoplasm</keyword>
<evidence type="ECO:0000313" key="15">
    <source>
        <dbReference type="Proteomes" id="UP000001919"/>
    </source>
</evidence>
<keyword evidence="15" id="KW-1185">Reference proteome</keyword>
<dbReference type="Pfam" id="PF02742">
    <property type="entry name" value="Fe_dep_repr_C"/>
    <property type="match status" value="1"/>
</dbReference>
<dbReference type="InterPro" id="IPR008988">
    <property type="entry name" value="Transcriptional_repressor_C"/>
</dbReference>
<dbReference type="SUPFAM" id="SSF47979">
    <property type="entry name" value="Iron-dependent repressor protein, dimerization domain"/>
    <property type="match status" value="1"/>
</dbReference>
<dbReference type="Proteomes" id="UP000001919">
    <property type="component" value="Chromosome"/>
</dbReference>
<dbReference type="PANTHER" id="PTHR33238">
    <property type="entry name" value="IRON (METAL) DEPENDENT REPRESSOR, DTXR FAMILY"/>
    <property type="match status" value="1"/>
</dbReference>
<keyword evidence="8" id="KW-0238">DNA-binding</keyword>
<dbReference type="InterPro" id="IPR036421">
    <property type="entry name" value="Fe_dep_repressor_sf"/>
</dbReference>
<protein>
    <recommendedName>
        <fullName evidence="12">Manganese transport regulator</fullName>
    </recommendedName>
</protein>
<dbReference type="InterPro" id="IPR038157">
    <property type="entry name" value="FeoA_core_dom"/>
</dbReference>
<dbReference type="Gene3D" id="2.30.30.90">
    <property type="match status" value="1"/>
</dbReference>
<dbReference type="GO" id="GO:0046983">
    <property type="term" value="F:protein dimerization activity"/>
    <property type="evidence" value="ECO:0007669"/>
    <property type="project" value="InterPro"/>
</dbReference>
<evidence type="ECO:0000256" key="2">
    <source>
        <dbReference type="ARBA" id="ARBA00007871"/>
    </source>
</evidence>
<dbReference type="AlphaFoldDB" id="C7MB03"/>
<dbReference type="PROSITE" id="PS50944">
    <property type="entry name" value="HTH_DTXR"/>
    <property type="match status" value="1"/>
</dbReference>
<dbReference type="SUPFAM" id="SSF46785">
    <property type="entry name" value="Winged helix' DNA-binding domain"/>
    <property type="match status" value="1"/>
</dbReference>
<evidence type="ECO:0000256" key="11">
    <source>
        <dbReference type="ARBA" id="ARBA00023211"/>
    </source>
</evidence>
<dbReference type="FunFam" id="1.10.60.10:FF:000004">
    <property type="entry name" value="DtxR family transcriptional regulator"/>
    <property type="match status" value="1"/>
</dbReference>
<dbReference type="eggNOG" id="COG1321">
    <property type="taxonomic scope" value="Bacteria"/>
</dbReference>
<dbReference type="InterPro" id="IPR007167">
    <property type="entry name" value="Fe-transptr_FeoA-like"/>
</dbReference>